<proteinExistence type="predicted"/>
<name>A0A2G5UJQ0_9PELO</name>
<keyword evidence="1" id="KW-0812">Transmembrane</keyword>
<dbReference type="EMBL" id="PDUG01000003">
    <property type="protein sequence ID" value="PIC39782.1"/>
    <property type="molecule type" value="Genomic_DNA"/>
</dbReference>
<comment type="caution">
    <text evidence="2">The sequence shown here is derived from an EMBL/GenBank/DDBJ whole genome shotgun (WGS) entry which is preliminary data.</text>
</comment>
<protein>
    <submittedName>
        <fullName evidence="2">Uncharacterized protein</fullName>
    </submittedName>
</protein>
<feature type="transmembrane region" description="Helical" evidence="1">
    <location>
        <begin position="63"/>
        <end position="89"/>
    </location>
</feature>
<reference evidence="3" key="1">
    <citation type="submission" date="2017-10" db="EMBL/GenBank/DDBJ databases">
        <title>Rapid genome shrinkage in a self-fertile nematode reveals novel sperm competition proteins.</title>
        <authorList>
            <person name="Yin D."/>
            <person name="Schwarz E.M."/>
            <person name="Thomas C.G."/>
            <person name="Felde R.L."/>
            <person name="Korf I.F."/>
            <person name="Cutter A.D."/>
            <person name="Schartner C.M."/>
            <person name="Ralston E.J."/>
            <person name="Meyer B.J."/>
            <person name="Haag E.S."/>
        </authorList>
    </citation>
    <scope>NUCLEOTIDE SEQUENCE [LARGE SCALE GENOMIC DNA]</scope>
    <source>
        <strain evidence="3">JU1422</strain>
    </source>
</reference>
<dbReference type="Proteomes" id="UP000230233">
    <property type="component" value="Chromosome III"/>
</dbReference>
<gene>
    <name evidence="2" type="primary">Cnig_chr_III.g11362</name>
    <name evidence="2" type="ORF">B9Z55_011362</name>
</gene>
<keyword evidence="3" id="KW-1185">Reference proteome</keyword>
<evidence type="ECO:0000313" key="2">
    <source>
        <dbReference type="EMBL" id="PIC39782.1"/>
    </source>
</evidence>
<keyword evidence="1" id="KW-1133">Transmembrane helix</keyword>
<feature type="transmembrane region" description="Helical" evidence="1">
    <location>
        <begin position="37"/>
        <end position="56"/>
    </location>
</feature>
<dbReference type="OrthoDB" id="10582846at2759"/>
<accession>A0A2G5UJQ0</accession>
<feature type="transmembrane region" description="Helical" evidence="1">
    <location>
        <begin position="12"/>
        <end position="31"/>
    </location>
</feature>
<evidence type="ECO:0000313" key="3">
    <source>
        <dbReference type="Proteomes" id="UP000230233"/>
    </source>
</evidence>
<feature type="transmembrane region" description="Helical" evidence="1">
    <location>
        <begin position="101"/>
        <end position="120"/>
    </location>
</feature>
<dbReference type="AlphaFoldDB" id="A0A2G5UJQ0"/>
<evidence type="ECO:0000256" key="1">
    <source>
        <dbReference type="SAM" id="Phobius"/>
    </source>
</evidence>
<organism evidence="2 3">
    <name type="scientific">Caenorhabditis nigoni</name>
    <dbReference type="NCBI Taxonomy" id="1611254"/>
    <lineage>
        <taxon>Eukaryota</taxon>
        <taxon>Metazoa</taxon>
        <taxon>Ecdysozoa</taxon>
        <taxon>Nematoda</taxon>
        <taxon>Chromadorea</taxon>
        <taxon>Rhabditida</taxon>
        <taxon>Rhabditina</taxon>
        <taxon>Rhabditomorpha</taxon>
        <taxon>Rhabditoidea</taxon>
        <taxon>Rhabditidae</taxon>
        <taxon>Peloderinae</taxon>
        <taxon>Caenorhabditis</taxon>
    </lineage>
</organism>
<sequence>MPSASSLNKRKILFILCSYYLTAQTFCFIFTSELWMVTIFHALASFHFALMSYMAGNTQASLSLFYFTEFTLLFSSLIWSGFVLGLRFYVKSAEIQRSDEYSIYANFIGILIHFISFHCYQSRVMKMEQEEHENRFEPLVVYDATATDEEDEED</sequence>
<keyword evidence="1" id="KW-0472">Membrane</keyword>